<feature type="compositionally biased region" description="Basic and acidic residues" evidence="1">
    <location>
        <begin position="205"/>
        <end position="234"/>
    </location>
</feature>
<feature type="compositionally biased region" description="Basic and acidic residues" evidence="1">
    <location>
        <begin position="183"/>
        <end position="195"/>
    </location>
</feature>
<dbReference type="OMA" id="ECHARRE"/>
<feature type="compositionally biased region" description="Basic and acidic residues" evidence="1">
    <location>
        <begin position="276"/>
        <end position="317"/>
    </location>
</feature>
<dbReference type="SUPFAM" id="SSF47576">
    <property type="entry name" value="Calponin-homology domain, CH-domain"/>
    <property type="match status" value="1"/>
</dbReference>
<protein>
    <submittedName>
        <fullName evidence="2">Uncharacterized protein</fullName>
    </submittedName>
</protein>
<dbReference type="STRING" id="81824.A9V809"/>
<accession>A9V809</accession>
<feature type="region of interest" description="Disordered" evidence="1">
    <location>
        <begin position="929"/>
        <end position="981"/>
    </location>
</feature>
<keyword evidence="3" id="KW-1185">Reference proteome</keyword>
<dbReference type="EMBL" id="CH991566">
    <property type="protein sequence ID" value="EDQ86398.1"/>
    <property type="molecule type" value="Genomic_DNA"/>
</dbReference>
<gene>
    <name evidence="2" type="ORF">MONBRDRAFT_38472</name>
</gene>
<dbReference type="Gene3D" id="3.80.10.10">
    <property type="entry name" value="Ribonuclease Inhibitor"/>
    <property type="match status" value="1"/>
</dbReference>
<feature type="region of interest" description="Disordered" evidence="1">
    <location>
        <begin position="422"/>
        <end position="504"/>
    </location>
</feature>
<dbReference type="InParanoid" id="A9V809"/>
<name>A9V809_MONBE</name>
<dbReference type="Gene3D" id="1.10.418.10">
    <property type="entry name" value="Calponin-like domain"/>
    <property type="match status" value="1"/>
</dbReference>
<dbReference type="RefSeq" id="XP_001748788.1">
    <property type="nucleotide sequence ID" value="XM_001748736.1"/>
</dbReference>
<dbReference type="InterPro" id="IPR032675">
    <property type="entry name" value="LRR_dom_sf"/>
</dbReference>
<feature type="compositionally biased region" description="Low complexity" evidence="1">
    <location>
        <begin position="263"/>
        <end position="275"/>
    </location>
</feature>
<evidence type="ECO:0000256" key="1">
    <source>
        <dbReference type="SAM" id="MobiDB-lite"/>
    </source>
</evidence>
<dbReference type="Proteomes" id="UP000001357">
    <property type="component" value="Unassembled WGS sequence"/>
</dbReference>
<feature type="region of interest" description="Disordered" evidence="1">
    <location>
        <begin position="749"/>
        <end position="788"/>
    </location>
</feature>
<feature type="compositionally biased region" description="Polar residues" evidence="1">
    <location>
        <begin position="362"/>
        <end position="377"/>
    </location>
</feature>
<evidence type="ECO:0000313" key="3">
    <source>
        <dbReference type="Proteomes" id="UP000001357"/>
    </source>
</evidence>
<dbReference type="GO" id="GO:0005634">
    <property type="term" value="C:nucleus"/>
    <property type="evidence" value="ECO:0000318"/>
    <property type="project" value="GO_Central"/>
</dbReference>
<reference evidence="2 3" key="1">
    <citation type="journal article" date="2008" name="Nature">
        <title>The genome of the choanoflagellate Monosiga brevicollis and the origin of metazoans.</title>
        <authorList>
            <consortium name="JGI Sequencing"/>
            <person name="King N."/>
            <person name="Westbrook M.J."/>
            <person name="Young S.L."/>
            <person name="Kuo A."/>
            <person name="Abedin M."/>
            <person name="Chapman J."/>
            <person name="Fairclough S."/>
            <person name="Hellsten U."/>
            <person name="Isogai Y."/>
            <person name="Letunic I."/>
            <person name="Marr M."/>
            <person name="Pincus D."/>
            <person name="Putnam N."/>
            <person name="Rokas A."/>
            <person name="Wright K.J."/>
            <person name="Zuzow R."/>
            <person name="Dirks W."/>
            <person name="Good M."/>
            <person name="Goodstein D."/>
            <person name="Lemons D."/>
            <person name="Li W."/>
            <person name="Lyons J.B."/>
            <person name="Morris A."/>
            <person name="Nichols S."/>
            <person name="Richter D.J."/>
            <person name="Salamov A."/>
            <person name="Bork P."/>
            <person name="Lim W.A."/>
            <person name="Manning G."/>
            <person name="Miller W.T."/>
            <person name="McGinnis W."/>
            <person name="Shapiro H."/>
            <person name="Tjian R."/>
            <person name="Grigoriev I.V."/>
            <person name="Rokhsar D."/>
        </authorList>
    </citation>
    <scope>NUCLEOTIDE SEQUENCE [LARGE SCALE GENOMIC DNA]</scope>
    <source>
        <strain evidence="3">MX1 / ATCC 50154</strain>
    </source>
</reference>
<feature type="region of interest" description="Disordered" evidence="1">
    <location>
        <begin position="183"/>
        <end position="407"/>
    </location>
</feature>
<feature type="compositionally biased region" description="Low complexity" evidence="1">
    <location>
        <begin position="235"/>
        <end position="247"/>
    </location>
</feature>
<feature type="compositionally biased region" description="Low complexity" evidence="1">
    <location>
        <begin position="388"/>
        <end position="401"/>
    </location>
</feature>
<dbReference type="PANTHER" id="PTHR15272:SF0">
    <property type="entry name" value="CHROMATIN ASSEMBLY FACTOR 1 SUBUNIT A"/>
    <property type="match status" value="1"/>
</dbReference>
<dbReference type="SUPFAM" id="SSF52058">
    <property type="entry name" value="L domain-like"/>
    <property type="match status" value="1"/>
</dbReference>
<dbReference type="GeneID" id="5894048"/>
<evidence type="ECO:0000313" key="2">
    <source>
        <dbReference type="EMBL" id="EDQ86398.1"/>
    </source>
</evidence>
<feature type="compositionally biased region" description="Low complexity" evidence="1">
    <location>
        <begin position="478"/>
        <end position="489"/>
    </location>
</feature>
<proteinExistence type="predicted"/>
<dbReference type="PANTHER" id="PTHR15272">
    <property type="entry name" value="CHROMATIN ASSEMBLY FACTOR 1 SUBUNIT A CAF-1 SUBUNIT A"/>
    <property type="match status" value="1"/>
</dbReference>
<dbReference type="GO" id="GO:0033186">
    <property type="term" value="C:CAF-1 complex"/>
    <property type="evidence" value="ECO:0000318"/>
    <property type="project" value="GO_Central"/>
</dbReference>
<dbReference type="GO" id="GO:0006334">
    <property type="term" value="P:nucleosome assembly"/>
    <property type="evidence" value="ECO:0000318"/>
    <property type="project" value="GO_Central"/>
</dbReference>
<feature type="compositionally biased region" description="Basic and acidic residues" evidence="1">
    <location>
        <begin position="249"/>
        <end position="262"/>
    </location>
</feature>
<feature type="compositionally biased region" description="Low complexity" evidence="1">
    <location>
        <begin position="318"/>
        <end position="340"/>
    </location>
</feature>
<sequence length="1535" mass="170487">MSTTARVKEKLAAAGETGVFDLSDAKLHAFPNLSNLDLDELIHYEVLEINLSNNKLVRLPDLSDFEELEALDCSRNALTDIEKVARITSILTRINFSPPPASSTGDAQEAEQALEMLENGAKAAEFRAAELRAVQEQERAEQLRQQVEAERRELEARRLAQSELAQAQQADIAEQMRRFEEQRKELQAERARQQKEAAAQAEAIEQQRRQLEREQERLRQVEAETARRRTEAEKAQQAASTARQQAEAEAERQRQVAHREAQEQAARAQAAQEAQAQRERAERERAERERAERERAERERAERERAERERAERERAEQLAQQKAAREQAVQEQQQQQQQTDRARRALAEQSTGASRDKSRQRGTPSNIRVENTTSRTLPVPRTGTGGTARTAAGGTTADARSNQARYTPSITAYPSLVQGATGSKELPVPRRKNSSQPSVAAASAIGNATAPTSTRPVQEMAASPARSGVQPLSRNIAATPKSAPTTTPQRKEPFTPSGPSYTTVSSRELDMLRARRRARLVKLHEQDMKEMRNSPEALNTVAFDLMEVMHEEDNTIQVGGQGIKSFLLRNRVERAGKNTLRRLARLALQEALLYHFAVELINLKRPDSVPKVYMNENDALSGANLKLRKNVDGFLEACRRLQLNTVSDVSSLDILQEKNTDRVISLGAKMATHPVRNLRAELDGGGLHAHASTDTRGGMPRARVSLTLGRHMFVDDDLERLQAEFQQQQVQPAAAVLRAPPQVGGALTARQHAPPQASAQTAPRQLHKNKQHVKETQPEATSSLQDHHSEAPIHAMPLGGSILTDVMERQSLRQPSGPRPADSSSPQAALQLKPGFGKDGTTPKGRKSLFARAFDGSHPQWQPRTHAPAPRTGVRFESQPTSKSDRPDLPVASMASKDPAQMSAAEREEAMQEVQRLLTPENIAFLKQRAQQRASKSDSAKPAVSSLHTQARPVRPPLKDSSTKKMHQVPPSPDPSSMSAHQLERVFAGEETVPPTTALEADKMAWLQGDLPAADAAVSDASITMRQRQAVRVLRRLCAASRRHAEHVVQLDVLHLIKGYAAIRPNKTAESSDSDYMFATESLLLVADFARTLLHHPELQAWVKMPTVTTFIQQFVGDFAEHGPSAVFQLQPVDELLALWTRLQVTTTSMAQSDDLLDVILRLVTVVSSTSAPMVRNVLNETQQHITTPGARKVLQFLHDKLLVADDNMNTRLIDYQLTATSESSLVLPLAPEWFFAALRSVQTALDAVQDSLSSSAAEEVALDTSAILEFYAHIFDVQSALVKGIGIDLWYSELLRAYTLCDPIPSFGSVQKPMSRLLNFVALHCREVGATVATATELDLQYVQLASSAHDRVLEDILFSGSSDTIHQQFLLLPLAHPWPSDFRKSLLCHDSIAQVLQTTGSDLMPILHNFQMPLEKDRSIVDLMLRQLFNVQPAQSLLYWLCLHHVAAFLFRDFGFGMDDLTASLNDDPHAQDHRHHALKRVESLEPAVRRDLLCYAPSTPIKSLDEVWSNEESVVPATRRELLVQALEMAS</sequence>
<dbReference type="InterPro" id="IPR036872">
    <property type="entry name" value="CH_dom_sf"/>
</dbReference>
<organism evidence="2 3">
    <name type="scientific">Monosiga brevicollis</name>
    <name type="common">Choanoflagellate</name>
    <dbReference type="NCBI Taxonomy" id="81824"/>
    <lineage>
        <taxon>Eukaryota</taxon>
        <taxon>Choanoflagellata</taxon>
        <taxon>Craspedida</taxon>
        <taxon>Salpingoecidae</taxon>
        <taxon>Monosiga</taxon>
    </lineage>
</organism>
<feature type="region of interest" description="Disordered" evidence="1">
    <location>
        <begin position="811"/>
        <end position="912"/>
    </location>
</feature>
<dbReference type="KEGG" id="mbr:MONBRDRAFT_38472"/>